<feature type="transmembrane region" description="Helical" evidence="1">
    <location>
        <begin position="48"/>
        <end position="69"/>
    </location>
</feature>
<evidence type="ECO:0000313" key="3">
    <source>
        <dbReference type="Proteomes" id="UP000023152"/>
    </source>
</evidence>
<accession>X6M4A2</accession>
<keyword evidence="1" id="KW-0472">Membrane</keyword>
<name>X6M4A2_RETFI</name>
<comment type="caution">
    <text evidence="2">The sequence shown here is derived from an EMBL/GenBank/DDBJ whole genome shotgun (WGS) entry which is preliminary data.</text>
</comment>
<dbReference type="AlphaFoldDB" id="X6M4A2"/>
<gene>
    <name evidence="2" type="ORF">RFI_29535</name>
</gene>
<dbReference type="Proteomes" id="UP000023152">
    <property type="component" value="Unassembled WGS sequence"/>
</dbReference>
<protein>
    <submittedName>
        <fullName evidence="2">Uncharacterized protein</fullName>
    </submittedName>
</protein>
<keyword evidence="1" id="KW-0812">Transmembrane</keyword>
<reference evidence="2 3" key="1">
    <citation type="journal article" date="2013" name="Curr. Biol.">
        <title>The Genome of the Foraminiferan Reticulomyxa filosa.</title>
        <authorList>
            <person name="Glockner G."/>
            <person name="Hulsmann N."/>
            <person name="Schleicher M."/>
            <person name="Noegel A.A."/>
            <person name="Eichinger L."/>
            <person name="Gallinger C."/>
            <person name="Pawlowski J."/>
            <person name="Sierra R."/>
            <person name="Euteneuer U."/>
            <person name="Pillet L."/>
            <person name="Moustafa A."/>
            <person name="Platzer M."/>
            <person name="Groth M."/>
            <person name="Szafranski K."/>
            <person name="Schliwa M."/>
        </authorList>
    </citation>
    <scope>NUCLEOTIDE SEQUENCE [LARGE SCALE GENOMIC DNA]</scope>
</reference>
<evidence type="ECO:0000256" key="1">
    <source>
        <dbReference type="SAM" id="Phobius"/>
    </source>
</evidence>
<proteinExistence type="predicted"/>
<sequence length="156" mass="18078">MIPSSSLEKKIEKKKASEKKVQLVEKKKATVEKGTKGGNNDQNANKCLATAVISTVSAFIIVWSLFINLKYGYYLNNYEIHSKRVFYCFFGFENKKNKFFCFIFYLFVYACDDVQIDRTEMPKINLNIHEIIVMKKNGQDIVQIIGKKMARHCPND</sequence>
<organism evidence="2 3">
    <name type="scientific">Reticulomyxa filosa</name>
    <dbReference type="NCBI Taxonomy" id="46433"/>
    <lineage>
        <taxon>Eukaryota</taxon>
        <taxon>Sar</taxon>
        <taxon>Rhizaria</taxon>
        <taxon>Retaria</taxon>
        <taxon>Foraminifera</taxon>
        <taxon>Monothalamids</taxon>
        <taxon>Reticulomyxidae</taxon>
        <taxon>Reticulomyxa</taxon>
    </lineage>
</organism>
<keyword evidence="1" id="KW-1133">Transmembrane helix</keyword>
<evidence type="ECO:0000313" key="2">
    <source>
        <dbReference type="EMBL" id="ETO07855.1"/>
    </source>
</evidence>
<dbReference type="EMBL" id="ASPP01025650">
    <property type="protein sequence ID" value="ETO07855.1"/>
    <property type="molecule type" value="Genomic_DNA"/>
</dbReference>
<keyword evidence="3" id="KW-1185">Reference proteome</keyword>